<dbReference type="InterPro" id="IPR036397">
    <property type="entry name" value="RNaseH_sf"/>
</dbReference>
<dbReference type="InterPro" id="IPR056924">
    <property type="entry name" value="SH3_Tf2-1"/>
</dbReference>
<evidence type="ECO:0000259" key="1">
    <source>
        <dbReference type="PROSITE" id="PS50013"/>
    </source>
</evidence>
<reference evidence="4" key="2">
    <citation type="submission" date="2025-08" db="UniProtKB">
        <authorList>
            <consortium name="RefSeq"/>
        </authorList>
    </citation>
    <scope>IDENTIFICATION</scope>
</reference>
<dbReference type="InterPro" id="IPR050951">
    <property type="entry name" value="Retrovirus_Pol_polyprotein"/>
</dbReference>
<keyword evidence="3" id="KW-1185">Reference proteome</keyword>
<dbReference type="Gene3D" id="2.40.50.40">
    <property type="match status" value="1"/>
</dbReference>
<evidence type="ECO:0000259" key="2">
    <source>
        <dbReference type="PROSITE" id="PS50994"/>
    </source>
</evidence>
<dbReference type="PaxDb" id="3635-A0A1U8HNF1"/>
<name>A0A1U8HNF1_GOSHI</name>
<dbReference type="CDD" id="cd00024">
    <property type="entry name" value="CD_CSD"/>
    <property type="match status" value="1"/>
</dbReference>
<dbReference type="PROSITE" id="PS50994">
    <property type="entry name" value="INTEGRASE"/>
    <property type="match status" value="1"/>
</dbReference>
<dbReference type="GO" id="GO:0015074">
    <property type="term" value="P:DNA integration"/>
    <property type="evidence" value="ECO:0007669"/>
    <property type="project" value="InterPro"/>
</dbReference>
<dbReference type="KEGG" id="ghi:107887862"/>
<dbReference type="PANTHER" id="PTHR37984:SF15">
    <property type="entry name" value="INTEGRASE CATALYTIC DOMAIN-CONTAINING PROTEIN"/>
    <property type="match status" value="1"/>
</dbReference>
<dbReference type="InterPro" id="IPR012337">
    <property type="entry name" value="RNaseH-like_sf"/>
</dbReference>
<dbReference type="AlphaFoldDB" id="A0A1U8HNF1"/>
<dbReference type="InterPro" id="IPR001584">
    <property type="entry name" value="Integrase_cat-core"/>
</dbReference>
<dbReference type="RefSeq" id="XP_016667572.1">
    <property type="nucleotide sequence ID" value="XM_016812083.1"/>
</dbReference>
<proteinExistence type="predicted"/>
<dbReference type="Proteomes" id="UP000818029">
    <property type="component" value="Chromosome A03"/>
</dbReference>
<evidence type="ECO:0000313" key="4">
    <source>
        <dbReference type="RefSeq" id="XP_016667572.1"/>
    </source>
</evidence>
<dbReference type="InterPro" id="IPR000953">
    <property type="entry name" value="Chromo/chromo_shadow_dom"/>
</dbReference>
<evidence type="ECO:0008006" key="5">
    <source>
        <dbReference type="Google" id="ProtNLM"/>
    </source>
</evidence>
<organism evidence="3 4">
    <name type="scientific">Gossypium hirsutum</name>
    <name type="common">Upland cotton</name>
    <name type="synonym">Gossypium mexicanum</name>
    <dbReference type="NCBI Taxonomy" id="3635"/>
    <lineage>
        <taxon>Eukaryota</taxon>
        <taxon>Viridiplantae</taxon>
        <taxon>Streptophyta</taxon>
        <taxon>Embryophyta</taxon>
        <taxon>Tracheophyta</taxon>
        <taxon>Spermatophyta</taxon>
        <taxon>Magnoliopsida</taxon>
        <taxon>eudicotyledons</taxon>
        <taxon>Gunneridae</taxon>
        <taxon>Pentapetalae</taxon>
        <taxon>rosids</taxon>
        <taxon>malvids</taxon>
        <taxon>Malvales</taxon>
        <taxon>Malvaceae</taxon>
        <taxon>Malvoideae</taxon>
        <taxon>Gossypium</taxon>
    </lineage>
</organism>
<dbReference type="SUPFAM" id="SSF53098">
    <property type="entry name" value="Ribonuclease H-like"/>
    <property type="match status" value="1"/>
</dbReference>
<reference evidence="3" key="1">
    <citation type="journal article" date="2020" name="Nat. Genet.">
        <title>Genomic diversifications of five Gossypium allopolyploid species and their impact on cotton improvement.</title>
        <authorList>
            <person name="Chen Z.J."/>
            <person name="Sreedasyam A."/>
            <person name="Ando A."/>
            <person name="Song Q."/>
            <person name="De Santiago L.M."/>
            <person name="Hulse-Kemp A.M."/>
            <person name="Ding M."/>
            <person name="Ye W."/>
            <person name="Kirkbride R.C."/>
            <person name="Jenkins J."/>
            <person name="Plott C."/>
            <person name="Lovell J."/>
            <person name="Lin Y.M."/>
            <person name="Vaughn R."/>
            <person name="Liu B."/>
            <person name="Simpson S."/>
            <person name="Scheffler B.E."/>
            <person name="Wen L."/>
            <person name="Saski C.A."/>
            <person name="Grover C.E."/>
            <person name="Hu G."/>
            <person name="Conover J.L."/>
            <person name="Carlson J.W."/>
            <person name="Shu S."/>
            <person name="Boston L.B."/>
            <person name="Williams M."/>
            <person name="Peterson D.G."/>
            <person name="McGee K."/>
            <person name="Jones D.C."/>
            <person name="Wendel J.F."/>
            <person name="Stelly D.M."/>
            <person name="Grimwood J."/>
            <person name="Schmutz J."/>
        </authorList>
    </citation>
    <scope>NUCLEOTIDE SEQUENCE [LARGE SCALE GENOMIC DNA]</scope>
    <source>
        <strain evidence="3">cv. TM-1</strain>
    </source>
</reference>
<dbReference type="STRING" id="3635.A0A1U8HNF1"/>
<protein>
    <recommendedName>
        <fullName evidence="5">Reverse transcriptase</fullName>
    </recommendedName>
</protein>
<dbReference type="PANTHER" id="PTHR37984">
    <property type="entry name" value="PROTEIN CBG26694"/>
    <property type="match status" value="1"/>
</dbReference>
<dbReference type="Pfam" id="PF00385">
    <property type="entry name" value="Chromo"/>
    <property type="match status" value="1"/>
</dbReference>
<feature type="domain" description="Chromo" evidence="1">
    <location>
        <begin position="327"/>
        <end position="363"/>
    </location>
</feature>
<accession>A0A1U8HNF1</accession>
<dbReference type="GeneID" id="107887862"/>
<gene>
    <name evidence="4" type="primary">LOC107887862</name>
</gene>
<dbReference type="OrthoDB" id="999881at2759"/>
<dbReference type="GO" id="GO:0003676">
    <property type="term" value="F:nucleic acid binding"/>
    <property type="evidence" value="ECO:0007669"/>
    <property type="project" value="InterPro"/>
</dbReference>
<feature type="domain" description="Integrase catalytic" evidence="2">
    <location>
        <begin position="41"/>
        <end position="217"/>
    </location>
</feature>
<evidence type="ECO:0000313" key="3">
    <source>
        <dbReference type="Proteomes" id="UP000818029"/>
    </source>
</evidence>
<dbReference type="Pfam" id="PF24626">
    <property type="entry name" value="SH3_Tf2-1"/>
    <property type="match status" value="1"/>
</dbReference>
<dbReference type="InterPro" id="IPR023780">
    <property type="entry name" value="Chromo_domain"/>
</dbReference>
<dbReference type="Gene3D" id="3.30.420.10">
    <property type="entry name" value="Ribonuclease H-like superfamily/Ribonuclease H"/>
    <property type="match status" value="1"/>
</dbReference>
<dbReference type="PROSITE" id="PS50013">
    <property type="entry name" value="CHROMO_2"/>
    <property type="match status" value="1"/>
</dbReference>
<dbReference type="InterPro" id="IPR016197">
    <property type="entry name" value="Chromo-like_dom_sf"/>
</dbReference>
<dbReference type="SUPFAM" id="SSF54160">
    <property type="entry name" value="Chromo domain-like"/>
    <property type="match status" value="1"/>
</dbReference>
<sequence>MEKLFAGFQVRGIHCMEYKPGSANTVPDALSRKMEFATISQPDSPLLACIQEGLSHDPTTKNLIELAKEGRTRRFWLERELLYSHGQRLFSKYATFIPATKECPAEDAARLFLIHLVKYWGVPQSIVSHRDEQFTGRFWTELFKLMGSDLNFSTSMHPQTDGQTKRVNALLETYLQHYVNATQRDWPKLLDMAQFSYNLQRNGAMNQSPFEIVMGQQPLTPNAVATCYAGSNPAAYRFARDWQEQNDLARACLHKASKRIKKWADQNRRDVQFQVGKVAYKLELPKKLKVHPAFHVSMLKPFHEDEEDPNRSKSKRAPMEVKVAYDREVENIEVDRAVRRKYYRPRHEYLVRWKGFSDSETSWNLLKPCGNSKTR</sequence>